<dbReference type="InterPro" id="IPR036188">
    <property type="entry name" value="FAD/NAD-bd_sf"/>
</dbReference>
<dbReference type="Pfam" id="PF07992">
    <property type="entry name" value="Pyr_redox_2"/>
    <property type="match status" value="1"/>
</dbReference>
<dbReference type="PANTHER" id="PTHR42913">
    <property type="entry name" value="APOPTOSIS-INDUCING FACTOR 1"/>
    <property type="match status" value="1"/>
</dbReference>
<evidence type="ECO:0000313" key="8">
    <source>
        <dbReference type="Proteomes" id="UP001589568"/>
    </source>
</evidence>
<name>A0ABV5NU11_9ACTN</name>
<keyword evidence="3" id="KW-0285">Flavoprotein</keyword>
<evidence type="ECO:0000256" key="3">
    <source>
        <dbReference type="ARBA" id="ARBA00022630"/>
    </source>
</evidence>
<organism evidence="7 8">
    <name type="scientific">Nonomuraea salmonea</name>
    <dbReference type="NCBI Taxonomy" id="46181"/>
    <lineage>
        <taxon>Bacteria</taxon>
        <taxon>Bacillati</taxon>
        <taxon>Actinomycetota</taxon>
        <taxon>Actinomycetes</taxon>
        <taxon>Streptosporangiales</taxon>
        <taxon>Streptosporangiaceae</taxon>
        <taxon>Nonomuraea</taxon>
    </lineage>
</organism>
<sequence>MDAKKNAGKNAPKNIVVIGAGYAGLTAALRLDRKQRITLISAESHFTQRIRLHELAAGRPEVTVPLGELTKGTGITTVRARVGGIDLDAKQVRTEDERVFPYDTLVYALGSRTDTTAPGVAEHAYTAETAGDLRARLDAGGGDLVVVGGGLTGVEMAAELAESYPAWRVALATGGAVGEGLSDKGRRHLARTFDRLGVRTHEWTRVTGVGPDGVRTDQGVITADVVVWAGSFTVSPLAAESGLAVDERGRIVVDETLTSVSHPGVYAVGDAAAVQVQGSTNRMSCAAGMPIAAHAADVINARAAGRTPQPFRFRYLLQCISLGRRDGLVQLVNGDDSPKDRILSGRTAAFVKEQICRFTVASLRWERARPGTYMWVKGPARRTGAEAHRAQTSAAR</sequence>
<dbReference type="PANTHER" id="PTHR42913:SF3">
    <property type="entry name" value="64 KDA MITOCHONDRIAL NADH DEHYDROGENASE (EUROFUNG)"/>
    <property type="match status" value="1"/>
</dbReference>
<dbReference type="PRINTS" id="PR00469">
    <property type="entry name" value="PNDRDTASEII"/>
</dbReference>
<comment type="caution">
    <text evidence="7">The sequence shown here is derived from an EMBL/GenBank/DDBJ whole genome shotgun (WGS) entry which is preliminary data.</text>
</comment>
<proteinExistence type="inferred from homology"/>
<evidence type="ECO:0000256" key="1">
    <source>
        <dbReference type="ARBA" id="ARBA00001974"/>
    </source>
</evidence>
<dbReference type="SUPFAM" id="SSF51905">
    <property type="entry name" value="FAD/NAD(P)-binding domain"/>
    <property type="match status" value="1"/>
</dbReference>
<reference evidence="7 8" key="1">
    <citation type="submission" date="2024-09" db="EMBL/GenBank/DDBJ databases">
        <authorList>
            <person name="Sun Q."/>
            <person name="Mori K."/>
        </authorList>
    </citation>
    <scope>NUCLEOTIDE SEQUENCE [LARGE SCALE GENOMIC DNA]</scope>
    <source>
        <strain evidence="7 8">JCM 3324</strain>
    </source>
</reference>
<dbReference type="Proteomes" id="UP001589568">
    <property type="component" value="Unassembled WGS sequence"/>
</dbReference>
<dbReference type="InterPro" id="IPR023753">
    <property type="entry name" value="FAD/NAD-binding_dom"/>
</dbReference>
<comment type="similarity">
    <text evidence="2">Belongs to the NADH dehydrogenase family.</text>
</comment>
<dbReference type="Gene3D" id="3.50.50.100">
    <property type="match status" value="1"/>
</dbReference>
<feature type="domain" description="FAD/NAD(P)-binding" evidence="6">
    <location>
        <begin position="14"/>
        <end position="278"/>
    </location>
</feature>
<evidence type="ECO:0000256" key="2">
    <source>
        <dbReference type="ARBA" id="ARBA00005272"/>
    </source>
</evidence>
<dbReference type="EMBL" id="JBHMCF010000036">
    <property type="protein sequence ID" value="MFB9473702.1"/>
    <property type="molecule type" value="Genomic_DNA"/>
</dbReference>
<dbReference type="InterPro" id="IPR051169">
    <property type="entry name" value="NADH-Q_oxidoreductase"/>
</dbReference>
<keyword evidence="8" id="KW-1185">Reference proteome</keyword>
<evidence type="ECO:0000259" key="6">
    <source>
        <dbReference type="Pfam" id="PF07992"/>
    </source>
</evidence>
<dbReference type="GO" id="GO:0016491">
    <property type="term" value="F:oxidoreductase activity"/>
    <property type="evidence" value="ECO:0007669"/>
    <property type="project" value="UniProtKB-KW"/>
</dbReference>
<protein>
    <submittedName>
        <fullName evidence="7">NAD(P)/FAD-dependent oxidoreductase</fullName>
        <ecNumber evidence="7">1.6.5.-</ecNumber>
    </submittedName>
</protein>
<dbReference type="EC" id="1.6.5.-" evidence="7"/>
<keyword evidence="5 7" id="KW-0560">Oxidoreductase</keyword>
<accession>A0ABV5NU11</accession>
<gene>
    <name evidence="7" type="ORF">ACFFR3_29770</name>
</gene>
<comment type="cofactor">
    <cofactor evidence="1">
        <name>FAD</name>
        <dbReference type="ChEBI" id="CHEBI:57692"/>
    </cofactor>
</comment>
<evidence type="ECO:0000256" key="5">
    <source>
        <dbReference type="ARBA" id="ARBA00023002"/>
    </source>
</evidence>
<dbReference type="RefSeq" id="WP_379484216.1">
    <property type="nucleotide sequence ID" value="NZ_JBHMCF010000036.1"/>
</dbReference>
<dbReference type="PRINTS" id="PR00368">
    <property type="entry name" value="FADPNR"/>
</dbReference>
<keyword evidence="4" id="KW-0274">FAD</keyword>
<evidence type="ECO:0000313" key="7">
    <source>
        <dbReference type="EMBL" id="MFB9473702.1"/>
    </source>
</evidence>
<evidence type="ECO:0000256" key="4">
    <source>
        <dbReference type="ARBA" id="ARBA00022827"/>
    </source>
</evidence>